<dbReference type="InterPro" id="IPR058031">
    <property type="entry name" value="AAA_lid_NorR"/>
</dbReference>
<dbReference type="InterPro" id="IPR003593">
    <property type="entry name" value="AAA+_ATPase"/>
</dbReference>
<keyword evidence="1" id="KW-0547">Nucleotide-binding</keyword>
<protein>
    <submittedName>
        <fullName evidence="4">Transcriptional regulator</fullName>
    </submittedName>
</protein>
<organism evidence="4 5">
    <name type="scientific">Erythrobacter longus</name>
    <dbReference type="NCBI Taxonomy" id="1044"/>
    <lineage>
        <taxon>Bacteria</taxon>
        <taxon>Pseudomonadati</taxon>
        <taxon>Pseudomonadota</taxon>
        <taxon>Alphaproteobacteria</taxon>
        <taxon>Sphingomonadales</taxon>
        <taxon>Erythrobacteraceae</taxon>
        <taxon>Erythrobacter/Porphyrobacter group</taxon>
        <taxon>Erythrobacter</taxon>
    </lineage>
</organism>
<gene>
    <name evidence="4" type="ORF">EH31_15950</name>
</gene>
<dbReference type="InterPro" id="IPR027417">
    <property type="entry name" value="P-loop_NTPase"/>
</dbReference>
<dbReference type="Pfam" id="PF00158">
    <property type="entry name" value="Sigma54_activat"/>
    <property type="match status" value="1"/>
</dbReference>
<dbReference type="eggNOG" id="COG4650">
    <property type="taxonomic scope" value="Bacteria"/>
</dbReference>
<feature type="domain" description="Sigma-54 factor interaction" evidence="3">
    <location>
        <begin position="184"/>
        <end position="422"/>
    </location>
</feature>
<proteinExistence type="predicted"/>
<dbReference type="AlphaFoldDB" id="A0A074M830"/>
<dbReference type="Gene3D" id="1.10.8.60">
    <property type="match status" value="1"/>
</dbReference>
<dbReference type="GO" id="GO:0003700">
    <property type="term" value="F:DNA-binding transcription factor activity"/>
    <property type="evidence" value="ECO:0007669"/>
    <property type="project" value="InterPro"/>
</dbReference>
<dbReference type="NCBIfam" id="NF038308">
    <property type="entry name" value="RNA_repair_RtcR"/>
    <property type="match status" value="1"/>
</dbReference>
<evidence type="ECO:0000313" key="5">
    <source>
        <dbReference type="Proteomes" id="UP000027647"/>
    </source>
</evidence>
<sequence length="528" mass="59381">MKPTTVIGFLGSTLDAAKFGPSRWNKWRPTVSICMQEDLRVDRFVLIHGSYHRRLAEFVMQDIRDVSPETEVVPHVMDFEDAWDFEEVYGKLLDFAREFEFDPDTQDYLIHITTGTHVAQICLFLLTEARYLPGKLLQTQPHRGAPQPIGTWASIDLDLSRYDSIASRFAEASAESTSFLKSGIETRNAAFNRLIEEIEQVAVLSRAPILLMGPTGAGKSQLARKVYELKKLRHQVEGPFVEVNCATLKGDSAMSALFGHKKGAFTGAVQDRPGLLKSADKGLLFLDEIGELGLDEQAMILRAIEEGRFLPVGADSEAKSEFQLIAGTNRNLMEEVAAGNFREDLFARLNLWTFALPGLAERREDIEPNLDYELERFAEREGTRVTFNKEARDRYLAFAESQSARWQGNFRDLAASVTRMATLCPTGRIDREAVDFETGRLGRLWSGDKAESESLADLLGKERAQAIDPFDQVQLEYVVKVCRRSASLSDAGRTLFAASREQRTSTNDSDRLRKYLAKFKLDWGAVTQ</sequence>
<dbReference type="OrthoDB" id="7416568at2"/>
<dbReference type="Pfam" id="PF25601">
    <property type="entry name" value="AAA_lid_14"/>
    <property type="match status" value="1"/>
</dbReference>
<dbReference type="GO" id="GO:0005524">
    <property type="term" value="F:ATP binding"/>
    <property type="evidence" value="ECO:0007669"/>
    <property type="project" value="UniProtKB-KW"/>
</dbReference>
<dbReference type="RefSeq" id="WP_034961776.1">
    <property type="nucleotide sequence ID" value="NZ_JMIW01000007.1"/>
</dbReference>
<dbReference type="Gene3D" id="3.40.50.300">
    <property type="entry name" value="P-loop containing nucleotide triphosphate hydrolases"/>
    <property type="match status" value="1"/>
</dbReference>
<keyword evidence="5" id="KW-1185">Reference proteome</keyword>
<comment type="caution">
    <text evidence="4">The sequence shown here is derived from an EMBL/GenBank/DDBJ whole genome shotgun (WGS) entry which is preliminary data.</text>
</comment>
<dbReference type="PIRSF" id="PIRSF037354">
    <property type="entry name" value="Txn_actvtr_RtcR"/>
    <property type="match status" value="1"/>
</dbReference>
<dbReference type="PROSITE" id="PS50045">
    <property type="entry name" value="SIGMA54_INTERACT_4"/>
    <property type="match status" value="1"/>
</dbReference>
<keyword evidence="2" id="KW-0067">ATP-binding</keyword>
<dbReference type="Pfam" id="PF06956">
    <property type="entry name" value="RtcR"/>
    <property type="match status" value="1"/>
</dbReference>
<dbReference type="Proteomes" id="UP000027647">
    <property type="component" value="Unassembled WGS sequence"/>
</dbReference>
<dbReference type="PANTHER" id="PTHR32071">
    <property type="entry name" value="TRANSCRIPTIONAL REGULATORY PROTEIN"/>
    <property type="match status" value="1"/>
</dbReference>
<dbReference type="CDD" id="cd00009">
    <property type="entry name" value="AAA"/>
    <property type="match status" value="1"/>
</dbReference>
<reference evidence="4 5" key="1">
    <citation type="submission" date="2014-04" db="EMBL/GenBank/DDBJ databases">
        <title>A comprehensive comparison of genomes of Erythrobacter spp. strains.</title>
        <authorList>
            <person name="Zheng Q."/>
        </authorList>
    </citation>
    <scope>NUCLEOTIDE SEQUENCE [LARGE SCALE GENOMIC DNA]</scope>
    <source>
        <strain evidence="4 5">DSM 6997</strain>
    </source>
</reference>
<dbReference type="EMBL" id="JMIW01000007">
    <property type="protein sequence ID" value="KEO88920.1"/>
    <property type="molecule type" value="Genomic_DNA"/>
</dbReference>
<dbReference type="STRING" id="1044.EH31_15950"/>
<dbReference type="PANTHER" id="PTHR32071:SF14">
    <property type="entry name" value="TRANSCRIPTIONAL REGULATORY PROTEIN RTCR"/>
    <property type="match status" value="1"/>
</dbReference>
<dbReference type="InterPro" id="IPR017183">
    <property type="entry name" value="Sigma54_dep_tscrpt_act_RtcR"/>
</dbReference>
<dbReference type="SMART" id="SM00382">
    <property type="entry name" value="AAA"/>
    <property type="match status" value="1"/>
</dbReference>
<name>A0A074M830_ERYLO</name>
<dbReference type="InterPro" id="IPR009715">
    <property type="entry name" value="RtcR"/>
</dbReference>
<dbReference type="SUPFAM" id="SSF52540">
    <property type="entry name" value="P-loop containing nucleoside triphosphate hydrolases"/>
    <property type="match status" value="1"/>
</dbReference>
<evidence type="ECO:0000256" key="1">
    <source>
        <dbReference type="ARBA" id="ARBA00022741"/>
    </source>
</evidence>
<evidence type="ECO:0000256" key="2">
    <source>
        <dbReference type="ARBA" id="ARBA00022840"/>
    </source>
</evidence>
<evidence type="ECO:0000313" key="4">
    <source>
        <dbReference type="EMBL" id="KEO88920.1"/>
    </source>
</evidence>
<evidence type="ECO:0000259" key="3">
    <source>
        <dbReference type="PROSITE" id="PS50045"/>
    </source>
</evidence>
<accession>A0A074M830</accession>
<dbReference type="InterPro" id="IPR002078">
    <property type="entry name" value="Sigma_54_int"/>
</dbReference>